<dbReference type="AlphaFoldDB" id="A0A1I4TB46"/>
<dbReference type="STRING" id="52442.SAMN05421880_13034"/>
<dbReference type="InterPro" id="IPR019619">
    <property type="entry name" value="DUF2490"/>
</dbReference>
<keyword evidence="1" id="KW-0732">Signal</keyword>
<sequence length="248" mass="28450">MIKKLKLFTAIAAFGLLSPPVIAEEVASDFQTWGQVMANINLGNVTGNENLKNWRLWLEGQGRFGNDSTQFTQSLIRPGIGYAINDKVTIWAGYAWAPTAEPISGRHPYDEHRLWQQVTWNEELSFGKFSWRSRFEQRFFDQMVPDPGPNDVAYRFRQLIKLAIPMPFISPKLSFIVQDEIFIAMNTPHKGWITNGFDQNRGFVGLAWKFNPTVTGEVGYLNQYINRPHNARPDQMIHIVGVNVFLNF</sequence>
<evidence type="ECO:0000313" key="2">
    <source>
        <dbReference type="EMBL" id="CAE6495934.1"/>
    </source>
</evidence>
<dbReference type="EMBL" id="CAJNAP010000006">
    <property type="protein sequence ID" value="CAE6495934.1"/>
    <property type="molecule type" value="Genomic_DNA"/>
</dbReference>
<protein>
    <submittedName>
        <fullName evidence="3">Uncharacterized protein</fullName>
    </submittedName>
</protein>
<dbReference type="EMBL" id="FOUF01000030">
    <property type="protein sequence ID" value="SFM73790.1"/>
    <property type="molecule type" value="Genomic_DNA"/>
</dbReference>
<dbReference type="Proteomes" id="UP000601736">
    <property type="component" value="Unassembled WGS sequence"/>
</dbReference>
<keyword evidence="4" id="KW-1185">Reference proteome</keyword>
<dbReference type="RefSeq" id="WP_090671475.1">
    <property type="nucleotide sequence ID" value="NZ_CAJNAP010000006.1"/>
</dbReference>
<feature type="chain" id="PRO_5042685680" evidence="1">
    <location>
        <begin position="24"/>
        <end position="248"/>
    </location>
</feature>
<proteinExistence type="predicted"/>
<reference evidence="3 4" key="1">
    <citation type="submission" date="2016-10" db="EMBL/GenBank/DDBJ databases">
        <authorList>
            <person name="de Groot N.N."/>
        </authorList>
    </citation>
    <scope>NUCLEOTIDE SEQUENCE [LARGE SCALE GENOMIC DNA]</scope>
    <source>
        <strain evidence="3 4">Nm146</strain>
    </source>
</reference>
<evidence type="ECO:0000313" key="4">
    <source>
        <dbReference type="Proteomes" id="UP000199561"/>
    </source>
</evidence>
<dbReference type="OrthoDB" id="5381041at2"/>
<dbReference type="Pfam" id="PF10677">
    <property type="entry name" value="DUF2490"/>
    <property type="match status" value="1"/>
</dbReference>
<evidence type="ECO:0000313" key="3">
    <source>
        <dbReference type="EMBL" id="SFM73790.1"/>
    </source>
</evidence>
<organism evidence="3 4">
    <name type="scientific">Nitrosomonas nitrosa</name>
    <dbReference type="NCBI Taxonomy" id="52442"/>
    <lineage>
        <taxon>Bacteria</taxon>
        <taxon>Pseudomonadati</taxon>
        <taxon>Pseudomonadota</taxon>
        <taxon>Betaproteobacteria</taxon>
        <taxon>Nitrosomonadales</taxon>
        <taxon>Nitrosomonadaceae</taxon>
        <taxon>Nitrosomonas</taxon>
    </lineage>
</organism>
<reference evidence="2" key="2">
    <citation type="submission" date="2021-02" db="EMBL/GenBank/DDBJ databases">
        <authorList>
            <person name="Han P."/>
        </authorList>
    </citation>
    <scope>NUCLEOTIDE SEQUENCE</scope>
    <source>
        <strain evidence="2">Nitrosomonas nitrosa 18-3D</strain>
    </source>
</reference>
<dbReference type="Proteomes" id="UP000199561">
    <property type="component" value="Unassembled WGS sequence"/>
</dbReference>
<accession>A0A1I4TB46</accession>
<evidence type="ECO:0000256" key="1">
    <source>
        <dbReference type="SAM" id="SignalP"/>
    </source>
</evidence>
<name>A0A1I4TB46_9PROT</name>
<feature type="signal peptide" evidence="1">
    <location>
        <begin position="1"/>
        <end position="23"/>
    </location>
</feature>
<gene>
    <name evidence="2" type="ORF">NMYAN_140062</name>
    <name evidence="3" type="ORF">SAMN05421880_13034</name>
</gene>